<dbReference type="Gene3D" id="1.10.287.110">
    <property type="entry name" value="DnaJ domain"/>
    <property type="match status" value="1"/>
</dbReference>
<dbReference type="AlphaFoldDB" id="J4WI96"/>
<dbReference type="RefSeq" id="XP_008594854.1">
    <property type="nucleotide sequence ID" value="XM_008596632.1"/>
</dbReference>
<keyword evidence="2" id="KW-0732">Signal</keyword>
<dbReference type="InterPro" id="IPR001623">
    <property type="entry name" value="DnaJ_domain"/>
</dbReference>
<keyword evidence="5" id="KW-1185">Reference proteome</keyword>
<feature type="region of interest" description="Disordered" evidence="1">
    <location>
        <begin position="338"/>
        <end position="388"/>
    </location>
</feature>
<evidence type="ECO:0000256" key="2">
    <source>
        <dbReference type="SAM" id="SignalP"/>
    </source>
</evidence>
<dbReference type="OrthoDB" id="445556at2759"/>
<dbReference type="InParanoid" id="J4WI96"/>
<feature type="compositionally biased region" description="Basic and acidic residues" evidence="1">
    <location>
        <begin position="353"/>
        <end position="363"/>
    </location>
</feature>
<dbReference type="HOGENOM" id="CLU_711689_0_0_1"/>
<dbReference type="SUPFAM" id="SSF46565">
    <property type="entry name" value="Chaperone J-domain"/>
    <property type="match status" value="1"/>
</dbReference>
<dbReference type="EMBL" id="JH725152">
    <property type="protein sequence ID" value="EJP69570.1"/>
    <property type="molecule type" value="Genomic_DNA"/>
</dbReference>
<sequence>MISALSSFIIILTIMCTGDRLEPPAIGHNTDLTIGAVDDSHLRAIAQDSYPFPLTRRTNIHDPDDREHPRASAQCSRRTYATTSSPSSPSDSTPPPPSWPSSPNPTPYDIFGMCRRDPYTKRRFHQLVKLYHPDMTPPPTPAASASAATPLSPAVRTERYRLVIAANDLLSDPSKRQLYDLHGAGWYHGGAPDLRQRDRDWRYQTNSPARNATWEDWEAWHQEQRRQRYGGAPPKPVYMSNGLFATLVVAMCFVGAMAQKNRALAIGEQYVEFVEDRNADIGRAMQRSTSASAGRSREERIDSFVRDRENVAYRYRPSKYDAPDVDDGEAARDVQRLRGLEASKLNQSSPTSREAHRSSKAELLDSGGMELFSPQGGREKKEAGAVST</sequence>
<feature type="signal peptide" evidence="2">
    <location>
        <begin position="1"/>
        <end position="18"/>
    </location>
</feature>
<feature type="compositionally biased region" description="Pro residues" evidence="1">
    <location>
        <begin position="92"/>
        <end position="106"/>
    </location>
</feature>
<feature type="compositionally biased region" description="Basic and acidic residues" evidence="1">
    <location>
        <begin position="59"/>
        <end position="70"/>
    </location>
</feature>
<gene>
    <name evidence="4" type="ORF">BBA_01535</name>
</gene>
<feature type="region of interest" description="Disordered" evidence="1">
    <location>
        <begin position="54"/>
        <end position="106"/>
    </location>
</feature>
<feature type="compositionally biased region" description="Basic and acidic residues" evidence="1">
    <location>
        <begin position="377"/>
        <end position="388"/>
    </location>
</feature>
<protein>
    <submittedName>
        <fullName evidence="4">DnaJ domain-containing protein</fullName>
    </submittedName>
</protein>
<name>J4WI96_BEAB2</name>
<evidence type="ECO:0000256" key="1">
    <source>
        <dbReference type="SAM" id="MobiDB-lite"/>
    </source>
</evidence>
<feature type="compositionally biased region" description="Low complexity" evidence="1">
    <location>
        <begin position="82"/>
        <end position="91"/>
    </location>
</feature>
<dbReference type="PROSITE" id="PS50076">
    <property type="entry name" value="DNAJ_2"/>
    <property type="match status" value="1"/>
</dbReference>
<dbReference type="InterPro" id="IPR036869">
    <property type="entry name" value="J_dom_sf"/>
</dbReference>
<dbReference type="Proteomes" id="UP000002762">
    <property type="component" value="Unassembled WGS sequence"/>
</dbReference>
<reference evidence="4 5" key="1">
    <citation type="journal article" date="2012" name="Sci. Rep.">
        <title>Genomic perspectives on the evolution of fungal entomopathogenicity in Beauveria bassiana.</title>
        <authorList>
            <person name="Xiao G."/>
            <person name="Ying S.H."/>
            <person name="Zheng P."/>
            <person name="Wang Z.L."/>
            <person name="Zhang S."/>
            <person name="Xie X.Q."/>
            <person name="Shang Y."/>
            <person name="St Leger R.J."/>
            <person name="Zhao G.P."/>
            <person name="Wang C."/>
            <person name="Feng M.G."/>
        </authorList>
    </citation>
    <scope>NUCLEOTIDE SEQUENCE [LARGE SCALE GENOMIC DNA]</scope>
    <source>
        <strain evidence="4 5">ARSEF 2860</strain>
    </source>
</reference>
<feature type="domain" description="J" evidence="3">
    <location>
        <begin position="106"/>
        <end position="183"/>
    </location>
</feature>
<dbReference type="STRING" id="655819.J4WI96"/>
<dbReference type="GeneID" id="19884547"/>
<proteinExistence type="predicted"/>
<evidence type="ECO:0000313" key="4">
    <source>
        <dbReference type="EMBL" id="EJP69570.1"/>
    </source>
</evidence>
<accession>J4WI96</accession>
<evidence type="ECO:0000259" key="3">
    <source>
        <dbReference type="PROSITE" id="PS50076"/>
    </source>
</evidence>
<dbReference type="PRINTS" id="PR00625">
    <property type="entry name" value="JDOMAIN"/>
</dbReference>
<feature type="chain" id="PRO_5003781759" evidence="2">
    <location>
        <begin position="19"/>
        <end position="388"/>
    </location>
</feature>
<organism evidence="4 5">
    <name type="scientific">Beauveria bassiana (strain ARSEF 2860)</name>
    <name type="common">White muscardine disease fungus</name>
    <name type="synonym">Tritirachium shiotae</name>
    <dbReference type="NCBI Taxonomy" id="655819"/>
    <lineage>
        <taxon>Eukaryota</taxon>
        <taxon>Fungi</taxon>
        <taxon>Dikarya</taxon>
        <taxon>Ascomycota</taxon>
        <taxon>Pezizomycotina</taxon>
        <taxon>Sordariomycetes</taxon>
        <taxon>Hypocreomycetidae</taxon>
        <taxon>Hypocreales</taxon>
        <taxon>Cordycipitaceae</taxon>
        <taxon>Beauveria</taxon>
    </lineage>
</organism>
<evidence type="ECO:0000313" key="5">
    <source>
        <dbReference type="Proteomes" id="UP000002762"/>
    </source>
</evidence>